<reference evidence="8" key="1">
    <citation type="submission" date="2021-03" db="EMBL/GenBank/DDBJ databases">
        <authorList>
            <person name="Tagirdzhanova G."/>
        </authorList>
    </citation>
    <scope>NUCLEOTIDE SEQUENCE</scope>
</reference>
<dbReference type="InterPro" id="IPR027417">
    <property type="entry name" value="P-loop_NTPase"/>
</dbReference>
<name>A0A8H3G758_9LECA</name>
<gene>
    <name evidence="8" type="ORF">IMSHALPRED_011021</name>
</gene>
<proteinExistence type="predicted"/>
<dbReference type="GO" id="GO:0005524">
    <property type="term" value="F:ATP binding"/>
    <property type="evidence" value="ECO:0007669"/>
    <property type="project" value="InterPro"/>
</dbReference>
<evidence type="ECO:0000256" key="3">
    <source>
        <dbReference type="ARBA" id="ARBA00022692"/>
    </source>
</evidence>
<dbReference type="InterPro" id="IPR003439">
    <property type="entry name" value="ABC_transporter-like_ATP-bd"/>
</dbReference>
<dbReference type="OrthoDB" id="66620at2759"/>
<dbReference type="PANTHER" id="PTHR48041">
    <property type="entry name" value="ABC TRANSPORTER G FAMILY MEMBER 28"/>
    <property type="match status" value="1"/>
</dbReference>
<dbReference type="Pfam" id="PF00005">
    <property type="entry name" value="ABC_tran"/>
    <property type="match status" value="1"/>
</dbReference>
<accession>A0A8H3G758</accession>
<comment type="caution">
    <text evidence="8">The sequence shown here is derived from an EMBL/GenBank/DDBJ whole genome shotgun (WGS) entry which is preliminary data.</text>
</comment>
<evidence type="ECO:0000256" key="4">
    <source>
        <dbReference type="ARBA" id="ARBA00022989"/>
    </source>
</evidence>
<evidence type="ECO:0000313" key="9">
    <source>
        <dbReference type="Proteomes" id="UP000664534"/>
    </source>
</evidence>
<dbReference type="GO" id="GO:0016020">
    <property type="term" value="C:membrane"/>
    <property type="evidence" value="ECO:0007669"/>
    <property type="project" value="UniProtKB-SubCell"/>
</dbReference>
<keyword evidence="5" id="KW-0472">Membrane</keyword>
<comment type="subcellular location">
    <subcellularLocation>
        <location evidence="1">Membrane</location>
        <topology evidence="1">Multi-pass membrane protein</topology>
    </subcellularLocation>
</comment>
<evidence type="ECO:0000259" key="7">
    <source>
        <dbReference type="Pfam" id="PF00005"/>
    </source>
</evidence>
<keyword evidence="2" id="KW-0813">Transport</keyword>
<evidence type="ECO:0000313" key="8">
    <source>
        <dbReference type="EMBL" id="CAF9937095.1"/>
    </source>
</evidence>
<keyword evidence="4" id="KW-1133">Transmembrane helix</keyword>
<keyword evidence="9" id="KW-1185">Reference proteome</keyword>
<evidence type="ECO:0000256" key="1">
    <source>
        <dbReference type="ARBA" id="ARBA00004141"/>
    </source>
</evidence>
<organism evidence="8 9">
    <name type="scientific">Imshaugia aleurites</name>
    <dbReference type="NCBI Taxonomy" id="172621"/>
    <lineage>
        <taxon>Eukaryota</taxon>
        <taxon>Fungi</taxon>
        <taxon>Dikarya</taxon>
        <taxon>Ascomycota</taxon>
        <taxon>Pezizomycotina</taxon>
        <taxon>Lecanoromycetes</taxon>
        <taxon>OSLEUM clade</taxon>
        <taxon>Lecanoromycetidae</taxon>
        <taxon>Lecanorales</taxon>
        <taxon>Lecanorineae</taxon>
        <taxon>Parmeliaceae</taxon>
        <taxon>Imshaugia</taxon>
    </lineage>
</organism>
<dbReference type="EMBL" id="CAJPDT010000096">
    <property type="protein sequence ID" value="CAF9937095.1"/>
    <property type="molecule type" value="Genomic_DNA"/>
</dbReference>
<dbReference type="Proteomes" id="UP000664534">
    <property type="component" value="Unassembled WGS sequence"/>
</dbReference>
<evidence type="ECO:0000256" key="5">
    <source>
        <dbReference type="ARBA" id="ARBA00023136"/>
    </source>
</evidence>
<dbReference type="InterPro" id="IPR050352">
    <property type="entry name" value="ABCG_transporters"/>
</dbReference>
<dbReference type="Gene3D" id="3.40.50.300">
    <property type="entry name" value="P-loop containing nucleotide triphosphate hydrolases"/>
    <property type="match status" value="1"/>
</dbReference>
<dbReference type="SUPFAM" id="SSF52540">
    <property type="entry name" value="P-loop containing nucleoside triphosphate hydrolases"/>
    <property type="match status" value="1"/>
</dbReference>
<dbReference type="GO" id="GO:0016887">
    <property type="term" value="F:ATP hydrolysis activity"/>
    <property type="evidence" value="ECO:0007669"/>
    <property type="project" value="InterPro"/>
</dbReference>
<dbReference type="PANTHER" id="PTHR48041:SF119">
    <property type="entry name" value="ROA1P"/>
    <property type="match status" value="1"/>
</dbReference>
<evidence type="ECO:0000256" key="6">
    <source>
        <dbReference type="SAM" id="MobiDB-lite"/>
    </source>
</evidence>
<feature type="region of interest" description="Disordered" evidence="6">
    <location>
        <begin position="1"/>
        <end position="24"/>
    </location>
</feature>
<sequence length="192" mass="20668">MTEDLESGGDAAISSHEANSGDVEETVNDLSFRAVDPVNVHVKDLNVDIDVSPSGLSAFTAAFRRKKSTREPEVKAILKGVSAYMPSGSLTAIIGSSGSGKTSVLNTLSKRIAVGRLRTTGDITYNGSSQLSSIRSAYVMQQDVLLPTLTVRETLRYAAELRLPPPTSTEERETVVQNVILELSLKEWCVNV</sequence>
<evidence type="ECO:0000256" key="2">
    <source>
        <dbReference type="ARBA" id="ARBA00022448"/>
    </source>
</evidence>
<feature type="domain" description="ABC transporter" evidence="7">
    <location>
        <begin position="78"/>
        <end position="183"/>
    </location>
</feature>
<dbReference type="GO" id="GO:0042626">
    <property type="term" value="F:ATPase-coupled transmembrane transporter activity"/>
    <property type="evidence" value="ECO:0007669"/>
    <property type="project" value="TreeGrafter"/>
</dbReference>
<protein>
    <recommendedName>
        <fullName evidence="7">ABC transporter domain-containing protein</fullName>
    </recommendedName>
</protein>
<keyword evidence="3" id="KW-0812">Transmembrane</keyword>
<dbReference type="AlphaFoldDB" id="A0A8H3G758"/>